<dbReference type="InterPro" id="IPR008271">
    <property type="entry name" value="Ser/Thr_kinase_AS"/>
</dbReference>
<evidence type="ECO:0000256" key="10">
    <source>
        <dbReference type="ARBA" id="ARBA00048679"/>
    </source>
</evidence>
<dbReference type="InterPro" id="IPR011009">
    <property type="entry name" value="Kinase-like_dom_sf"/>
</dbReference>
<protein>
    <recommendedName>
        <fullName evidence="2">non-specific serine/threonine protein kinase</fullName>
        <ecNumber evidence="2">2.7.11.1</ecNumber>
    </recommendedName>
</protein>
<evidence type="ECO:0000256" key="7">
    <source>
        <dbReference type="ARBA" id="ARBA00022777"/>
    </source>
</evidence>
<dbReference type="SMART" id="SM00220">
    <property type="entry name" value="S_TKc"/>
    <property type="match status" value="1"/>
</dbReference>
<organism evidence="14 15">
    <name type="scientific">Podospora bellae-mahoneyi</name>
    <dbReference type="NCBI Taxonomy" id="2093777"/>
    <lineage>
        <taxon>Eukaryota</taxon>
        <taxon>Fungi</taxon>
        <taxon>Dikarya</taxon>
        <taxon>Ascomycota</taxon>
        <taxon>Pezizomycotina</taxon>
        <taxon>Sordariomycetes</taxon>
        <taxon>Sordariomycetidae</taxon>
        <taxon>Sordariales</taxon>
        <taxon>Podosporaceae</taxon>
        <taxon>Podospora</taxon>
    </lineage>
</organism>
<evidence type="ECO:0000256" key="12">
    <source>
        <dbReference type="SAM" id="MobiDB-lite"/>
    </source>
</evidence>
<evidence type="ECO:0000256" key="6">
    <source>
        <dbReference type="ARBA" id="ARBA00022741"/>
    </source>
</evidence>
<gene>
    <name evidence="14" type="primary">GIN4</name>
    <name evidence="14" type="ORF">QC761_119330</name>
</gene>
<evidence type="ECO:0000256" key="5">
    <source>
        <dbReference type="ARBA" id="ARBA00022679"/>
    </source>
</evidence>
<dbReference type="Gene3D" id="3.30.310.220">
    <property type="entry name" value="Fungal kinase associated-1 domain"/>
    <property type="match status" value="1"/>
</dbReference>
<dbReference type="PANTHER" id="PTHR24346">
    <property type="entry name" value="MAP/MICROTUBULE AFFINITY-REGULATING KINASE"/>
    <property type="match status" value="1"/>
</dbReference>
<evidence type="ECO:0000256" key="2">
    <source>
        <dbReference type="ARBA" id="ARBA00012513"/>
    </source>
</evidence>
<reference evidence="14 15" key="1">
    <citation type="journal article" date="2023" name="bioRxiv">
        <title>High-quality genome assemblies of four members of thePodospora anserinaspecies complex.</title>
        <authorList>
            <person name="Ament-Velasquez S.L."/>
            <person name="Vogan A.A."/>
            <person name="Wallerman O."/>
            <person name="Hartmann F."/>
            <person name="Gautier V."/>
            <person name="Silar P."/>
            <person name="Giraud T."/>
            <person name="Johannesson H."/>
        </authorList>
    </citation>
    <scope>NUCLEOTIDE SEQUENCE [LARGE SCALE GENOMIC DNA]</scope>
    <source>
        <strain evidence="14 15">CBS 112042</strain>
    </source>
</reference>
<evidence type="ECO:0000256" key="1">
    <source>
        <dbReference type="ARBA" id="ARBA00010791"/>
    </source>
</evidence>
<dbReference type="SUPFAM" id="SSF56112">
    <property type="entry name" value="Protein kinase-like (PK-like)"/>
    <property type="match status" value="1"/>
</dbReference>
<proteinExistence type="inferred from homology"/>
<dbReference type="Proteomes" id="UP001322138">
    <property type="component" value="Unassembled WGS sequence"/>
</dbReference>
<feature type="compositionally biased region" description="Polar residues" evidence="12">
    <location>
        <begin position="51"/>
        <end position="62"/>
    </location>
</feature>
<comment type="catalytic activity">
    <reaction evidence="9">
        <text>L-threonyl-[protein] + ATP = O-phospho-L-threonyl-[protein] + ADP + H(+)</text>
        <dbReference type="Rhea" id="RHEA:46608"/>
        <dbReference type="Rhea" id="RHEA-COMP:11060"/>
        <dbReference type="Rhea" id="RHEA-COMP:11605"/>
        <dbReference type="ChEBI" id="CHEBI:15378"/>
        <dbReference type="ChEBI" id="CHEBI:30013"/>
        <dbReference type="ChEBI" id="CHEBI:30616"/>
        <dbReference type="ChEBI" id="CHEBI:61977"/>
        <dbReference type="ChEBI" id="CHEBI:456216"/>
        <dbReference type="EC" id="2.7.11.1"/>
    </reaction>
</comment>
<feature type="compositionally biased region" description="Basic and acidic residues" evidence="12">
    <location>
        <begin position="63"/>
        <end position="72"/>
    </location>
</feature>
<dbReference type="PROSITE" id="PS00108">
    <property type="entry name" value="PROTEIN_KINASE_ST"/>
    <property type="match status" value="1"/>
</dbReference>
<feature type="compositionally biased region" description="Polar residues" evidence="12">
    <location>
        <begin position="937"/>
        <end position="950"/>
    </location>
</feature>
<feature type="compositionally biased region" description="Polar residues" evidence="12">
    <location>
        <begin position="608"/>
        <end position="617"/>
    </location>
</feature>
<evidence type="ECO:0000313" key="15">
    <source>
        <dbReference type="Proteomes" id="UP001322138"/>
    </source>
</evidence>
<dbReference type="PROSITE" id="PS50011">
    <property type="entry name" value="PROTEIN_KINASE_DOM"/>
    <property type="match status" value="1"/>
</dbReference>
<keyword evidence="4" id="KW-0597">Phosphoprotein</keyword>
<evidence type="ECO:0000256" key="4">
    <source>
        <dbReference type="ARBA" id="ARBA00022553"/>
    </source>
</evidence>
<feature type="region of interest" description="Disordered" evidence="12">
    <location>
        <begin position="911"/>
        <end position="1006"/>
    </location>
</feature>
<dbReference type="Gene3D" id="1.10.510.10">
    <property type="entry name" value="Transferase(Phosphotransferase) domain 1"/>
    <property type="match status" value="1"/>
</dbReference>
<accession>A0ABR0G198</accession>
<dbReference type="GeneID" id="87894698"/>
<dbReference type="InterPro" id="IPR043024">
    <property type="entry name" value="KA1_sf_fungal"/>
</dbReference>
<evidence type="ECO:0000256" key="11">
    <source>
        <dbReference type="PROSITE-ProRule" id="PRU10141"/>
    </source>
</evidence>
<keyword evidence="7 14" id="KW-0418">Kinase</keyword>
<sequence>MDRHSNSRHGRQPLADTTKRVNNATVVSTARSHHKGNDENYVLRSKKVVRGSSTSVVAGTSHQVERQTKGTSDRPVAVERPAPVSQHLSAVSQEVDLEAARRISQFSNVSSNASTTRQLKTHIGPWQLGKTLGKGTSARVRLARHRVTGQLVAIKILSKSTAFINQSGSLANLDRLEHRTPQTDAEGGLRRMPIAIEREIAVLKLIEHPNIIKLLDIWENRSEIYMVTEFVEKGDMFEFIRSVGALREWEVVFYFRQIMSALDYCHSLNICHRDLKPENILLHSSGQVKIADFGMAALQQSQHHQLTTACGSPHYAAPELLRHQAYKGSAVDIWSMGVILFVMLAGYLPFDDDDLGVMIQKAKRAEYRMPPHLSREAQDLIRRMLVPQPANRITMAQMWQHPLILKYPDIPQCFEWEQRQQSGLQKRNVSPIPEAEVDIQILRQLKALWHAYPEAELKLKLAQEKPNDQKLFYHLLYNHREVQLENYNNNVPISKSDYHHLKPPNWGKRISTCEFTQPGRYGQKRAVSKFTVISNVPGKADKDETGTIRSYDPYNASRVFHSAPYASHAKIIIHRNGSQDGIGRSPTTVSHSYRSYRSKGGSVRHQLRTPSQRTATTAGRLRTPRGSMGSIHSHHSTPRVRVSSRLSRRGVDFSAVRKGQKYQGSRHGSVAAPASIAGDNTTYDRDAYSPRKATKTPRPTTTVSMADVNNNKKEERVLWGEELKQFHTSIARDIDEAFGSSLLVSAPSETLLQSREASHLSFSLADSSFAQMSQSSLAGPRSFASNQREYSRPLPPVPSQSTVSPLSIRKQSLEVAPVTHKVSLLDPGSSIHLPDRRVVSDPIHNRSVKTVNPLPSIYESSPEAVPAETPVRVKNRGLDYLSRAENTIRVVNSPTAVEGGDLAAVPRPLNVRKLSLHPTKNERPTTVQESRRHASYSGHQPTRSVDNTENGVGAQPKNRVSSWFKRASKDGNSPAVTPTTGTFPQHGEEYAGSEASGPPSRPVSYSIDEPAASRAQKKKAFGLSFWKSNKDGPKMSIGGEKKTLCYVFSCDMLTLLAMIDSEFEDVHVHEDGRSQKRSKEKHNSMAAQSVWSESDGGGRKIEVQQNWLARLFRVKPAMRYLCFAIPKRRARQEMAILLRDWRKYGIKDIEVDKERNIIFARVAAKNYLNLKEVSFAIELMTVIEHGKRNQLCIARFTQEKGAASSFHKVVEAISTAFDNRALMVTDKRKISMMIKTLNS</sequence>
<evidence type="ECO:0000313" key="14">
    <source>
        <dbReference type="EMBL" id="KAK4649483.1"/>
    </source>
</evidence>
<feature type="region of interest" description="Disordered" evidence="12">
    <location>
        <begin position="577"/>
        <end position="709"/>
    </location>
</feature>
<dbReference type="Pfam" id="PF00069">
    <property type="entry name" value="Pkinase"/>
    <property type="match status" value="1"/>
</dbReference>
<comment type="catalytic activity">
    <reaction evidence="10">
        <text>L-seryl-[protein] + ATP = O-phospho-L-seryl-[protein] + ADP + H(+)</text>
        <dbReference type="Rhea" id="RHEA:17989"/>
        <dbReference type="Rhea" id="RHEA-COMP:9863"/>
        <dbReference type="Rhea" id="RHEA-COMP:11604"/>
        <dbReference type="ChEBI" id="CHEBI:15378"/>
        <dbReference type="ChEBI" id="CHEBI:29999"/>
        <dbReference type="ChEBI" id="CHEBI:30616"/>
        <dbReference type="ChEBI" id="CHEBI:83421"/>
        <dbReference type="ChEBI" id="CHEBI:456216"/>
        <dbReference type="EC" id="2.7.11.1"/>
    </reaction>
</comment>
<keyword evidence="8 11" id="KW-0067">ATP-binding</keyword>
<evidence type="ECO:0000256" key="8">
    <source>
        <dbReference type="ARBA" id="ARBA00022840"/>
    </source>
</evidence>
<dbReference type="PROSITE" id="PS00107">
    <property type="entry name" value="PROTEIN_KINASE_ATP"/>
    <property type="match status" value="1"/>
</dbReference>
<evidence type="ECO:0000259" key="13">
    <source>
        <dbReference type="PROSITE" id="PS50011"/>
    </source>
</evidence>
<evidence type="ECO:0000256" key="3">
    <source>
        <dbReference type="ARBA" id="ARBA00022527"/>
    </source>
</evidence>
<keyword evidence="15" id="KW-1185">Reference proteome</keyword>
<dbReference type="RefSeq" id="XP_062738458.1">
    <property type="nucleotide sequence ID" value="XM_062875216.1"/>
</dbReference>
<feature type="compositionally biased region" description="Polar residues" evidence="12">
    <location>
        <begin position="778"/>
        <end position="788"/>
    </location>
</feature>
<name>A0ABR0G198_9PEZI</name>
<comment type="caution">
    <text evidence="14">The sequence shown here is derived from an EMBL/GenBank/DDBJ whole genome shotgun (WGS) entry which is preliminary data.</text>
</comment>
<dbReference type="EMBL" id="JAFFGZ010000001">
    <property type="protein sequence ID" value="KAK4649483.1"/>
    <property type="molecule type" value="Genomic_DNA"/>
</dbReference>
<dbReference type="GO" id="GO:0004674">
    <property type="term" value="F:protein serine/threonine kinase activity"/>
    <property type="evidence" value="ECO:0007669"/>
    <property type="project" value="UniProtKB-EC"/>
</dbReference>
<feature type="region of interest" description="Disordered" evidence="12">
    <location>
        <begin position="51"/>
        <end position="75"/>
    </location>
</feature>
<feature type="compositionally biased region" description="Polar residues" evidence="12">
    <location>
        <begin position="585"/>
        <end position="595"/>
    </location>
</feature>
<evidence type="ECO:0000256" key="9">
    <source>
        <dbReference type="ARBA" id="ARBA00047899"/>
    </source>
</evidence>
<feature type="domain" description="Protein kinase" evidence="13">
    <location>
        <begin position="126"/>
        <end position="404"/>
    </location>
</feature>
<dbReference type="EC" id="2.7.11.1" evidence="2"/>
<feature type="compositionally biased region" description="Polar residues" evidence="12">
    <location>
        <begin position="970"/>
        <end position="983"/>
    </location>
</feature>
<dbReference type="PANTHER" id="PTHR24346:SF110">
    <property type="entry name" value="NON-SPECIFIC SERINE_THREONINE PROTEIN KINASE"/>
    <property type="match status" value="1"/>
</dbReference>
<dbReference type="Pfam" id="PF16797">
    <property type="entry name" value="Fungal_KA1"/>
    <property type="match status" value="1"/>
</dbReference>
<dbReference type="InterPro" id="IPR031850">
    <property type="entry name" value="Fungal_KA1_dom"/>
</dbReference>
<dbReference type="InterPro" id="IPR017441">
    <property type="entry name" value="Protein_kinase_ATP_BS"/>
</dbReference>
<keyword evidence="5 14" id="KW-0808">Transferase</keyword>
<feature type="binding site" evidence="11">
    <location>
        <position position="155"/>
    </location>
    <ligand>
        <name>ATP</name>
        <dbReference type="ChEBI" id="CHEBI:30616"/>
    </ligand>
</feature>
<keyword evidence="6 11" id="KW-0547">Nucleotide-binding</keyword>
<dbReference type="InterPro" id="IPR000719">
    <property type="entry name" value="Prot_kinase_dom"/>
</dbReference>
<feature type="region of interest" description="Disordered" evidence="12">
    <location>
        <begin position="778"/>
        <end position="805"/>
    </location>
</feature>
<comment type="similarity">
    <text evidence="1">Belongs to the protein kinase superfamily. CAMK Ser/Thr protein kinase family. NIM1 subfamily.</text>
</comment>
<keyword evidence="3" id="KW-0723">Serine/threonine-protein kinase</keyword>